<dbReference type="Gene3D" id="3.40.630.30">
    <property type="match status" value="2"/>
</dbReference>
<dbReference type="SUPFAM" id="SSF55729">
    <property type="entry name" value="Acyl-CoA N-acyltransferases (Nat)"/>
    <property type="match status" value="1"/>
</dbReference>
<dbReference type="Pfam" id="PF13527">
    <property type="entry name" value="Acetyltransf_9"/>
    <property type="match status" value="1"/>
</dbReference>
<dbReference type="GO" id="GO:0016740">
    <property type="term" value="F:transferase activity"/>
    <property type="evidence" value="ECO:0007669"/>
    <property type="project" value="UniProtKB-KW"/>
</dbReference>
<sequence>MESLTNYHLNPDTIGIYKACFDTNGSPKRAENIEWQFFKNTEKTGYVDIAFDTEKQKAAAIYAVSCVKFKIGGEVSVGTQSLDTITDVDYRGKGLFINLAKSVYKNAANNGVALVYGFPNGNSIHGFAKKLDWQVLDPVPFLMKPLRSKYFSDRIKFLKWLPNVNLSWSGYTKDKNFSIAEQNHFPEAADALWTKFSKNIPVAVQRDAAYLNWRYVQKPNEHYKIAHCHDAQGHYCGLVVYTVKQKHAGSVAYIMELIYDTDRPKVGKQLLDYAIADIKKHKADCILSWCFAHSPNFGAYKSAAFFDLPEKLRPIELHFGVCTFDEKCAPLTNQRSNWYLSYSDSDTV</sequence>
<dbReference type="OrthoDB" id="5570877at2"/>
<dbReference type="Proteomes" id="UP000199354">
    <property type="component" value="Unassembled WGS sequence"/>
</dbReference>
<dbReference type="InterPro" id="IPR016181">
    <property type="entry name" value="Acyl_CoA_acyltransferase"/>
</dbReference>
<gene>
    <name evidence="1" type="ORF">SAMN02927903_01304</name>
</gene>
<reference evidence="1 2" key="1">
    <citation type="submission" date="2016-10" db="EMBL/GenBank/DDBJ databases">
        <authorList>
            <person name="de Groot N.N."/>
        </authorList>
    </citation>
    <scope>NUCLEOTIDE SEQUENCE [LARGE SCALE GENOMIC DNA]</scope>
    <source>
        <strain evidence="1 2">CGMCC 1.7031</strain>
    </source>
</reference>
<keyword evidence="1" id="KW-0808">Transferase</keyword>
<evidence type="ECO:0000313" key="2">
    <source>
        <dbReference type="Proteomes" id="UP000199354"/>
    </source>
</evidence>
<organism evidence="1 2">
    <name type="scientific">Flavobacterium caeni</name>
    <dbReference type="NCBI Taxonomy" id="490189"/>
    <lineage>
        <taxon>Bacteria</taxon>
        <taxon>Pseudomonadati</taxon>
        <taxon>Bacteroidota</taxon>
        <taxon>Flavobacteriia</taxon>
        <taxon>Flavobacteriales</taxon>
        <taxon>Flavobacteriaceae</taxon>
        <taxon>Flavobacterium</taxon>
    </lineage>
</organism>
<dbReference type="EMBL" id="FMVF01000005">
    <property type="protein sequence ID" value="SCY39109.1"/>
    <property type="molecule type" value="Genomic_DNA"/>
</dbReference>
<evidence type="ECO:0000313" key="1">
    <source>
        <dbReference type="EMBL" id="SCY39109.1"/>
    </source>
</evidence>
<name>A0A1G5FIL2_9FLAO</name>
<dbReference type="RefSeq" id="WP_091141492.1">
    <property type="nucleotide sequence ID" value="NZ_FMVF01000005.1"/>
</dbReference>
<accession>A0A1G5FIL2</accession>
<dbReference type="AlphaFoldDB" id="A0A1G5FIL2"/>
<proteinExistence type="predicted"/>
<keyword evidence="2" id="KW-1185">Reference proteome</keyword>
<protein>
    <submittedName>
        <fullName evidence="1">Acetyltransferase (GNAT) domain-containing protein</fullName>
    </submittedName>
</protein>
<dbReference type="STRING" id="490189.SAMN02927903_01304"/>